<dbReference type="InterPro" id="IPR036397">
    <property type="entry name" value="RNaseH_sf"/>
</dbReference>
<keyword evidence="2" id="KW-1185">Reference proteome</keyword>
<gene>
    <name evidence="1" type="ORF">JIN85_18475</name>
</gene>
<proteinExistence type="predicted"/>
<evidence type="ECO:0008006" key="3">
    <source>
        <dbReference type="Google" id="ProtNLM"/>
    </source>
</evidence>
<sequence>MKNNKRPKGVPLEKRLEGLTPSFQCFHVEEPKLVFGGGNLSVDPKSGLESFGPYDADQTGVKPINLGIIGTGEGIGEFQSFLERAKEPVSPGLNTRGKTLDPHTHPDFPGWAEGRTFGANFLCGSNMYHRSIHLEYFMNAINAAKEEAKIKEVVRLVMKEIEALNNLEPAPQVIVVVLPPEVEKQIAHVGVAMSRRRIVLSPKEKFLKSLKAESDKGQGTFNFGFDVEEESPVIRGFWNFHHAFKAHAMKFVVPTQMIWQTTLHEQNQASLMWNLFTALYYKAGNSPWRLQMLPDTTCYVGVSFYKERPFGKADMHTSLAQVFGAGDGIVLQGDKAVFDKSKGDASPHLTEAGAESLLKQALEKYALQHGVLPTRVVIHKSSKYWPEELAGFRKAAKGIYRHDFLAFGDLDTRFMRVGRRPVVRGTVIVLGKGNYLVYTNGFIPYLRSYPSKRIPCPLEIIEHHGDSPPLLVCSEILSLTKLNWNSCWFGSSAPITIRFARDVGRVLAELPTDGSIVPKTKYRYYM</sequence>
<name>A0A934SEH6_9BACT</name>
<dbReference type="GO" id="GO:0003676">
    <property type="term" value="F:nucleic acid binding"/>
    <property type="evidence" value="ECO:0007669"/>
    <property type="project" value="InterPro"/>
</dbReference>
<dbReference type="CDD" id="cd04659">
    <property type="entry name" value="Piwi_piwi-like_ProArk"/>
    <property type="match status" value="1"/>
</dbReference>
<dbReference type="RefSeq" id="WP_200273567.1">
    <property type="nucleotide sequence ID" value="NZ_JAENIJ010000047.1"/>
</dbReference>
<dbReference type="AlphaFoldDB" id="A0A934SEH6"/>
<evidence type="ECO:0000313" key="1">
    <source>
        <dbReference type="EMBL" id="MBK1884409.1"/>
    </source>
</evidence>
<dbReference type="Gene3D" id="3.30.420.10">
    <property type="entry name" value="Ribonuclease H-like superfamily/Ribonuclease H"/>
    <property type="match status" value="1"/>
</dbReference>
<dbReference type="EMBL" id="JAENIJ010000047">
    <property type="protein sequence ID" value="MBK1884409.1"/>
    <property type="molecule type" value="Genomic_DNA"/>
</dbReference>
<dbReference type="SUPFAM" id="SSF53098">
    <property type="entry name" value="Ribonuclease H-like"/>
    <property type="match status" value="1"/>
</dbReference>
<evidence type="ECO:0000313" key="2">
    <source>
        <dbReference type="Proteomes" id="UP000603141"/>
    </source>
</evidence>
<dbReference type="InterPro" id="IPR012337">
    <property type="entry name" value="RNaseH-like_sf"/>
</dbReference>
<accession>A0A934SEH6</accession>
<dbReference type="Proteomes" id="UP000603141">
    <property type="component" value="Unassembled WGS sequence"/>
</dbReference>
<reference evidence="1" key="1">
    <citation type="submission" date="2021-01" db="EMBL/GenBank/DDBJ databases">
        <title>Modified the classification status of verrucomicrobia.</title>
        <authorList>
            <person name="Feng X."/>
        </authorList>
    </citation>
    <scope>NUCLEOTIDE SEQUENCE</scope>
    <source>
        <strain evidence="1">KCTC 22041</strain>
    </source>
</reference>
<dbReference type="Gene3D" id="3.40.50.2300">
    <property type="match status" value="1"/>
</dbReference>
<organism evidence="1 2">
    <name type="scientific">Luteolibacter pohnpeiensis</name>
    <dbReference type="NCBI Taxonomy" id="454153"/>
    <lineage>
        <taxon>Bacteria</taxon>
        <taxon>Pseudomonadati</taxon>
        <taxon>Verrucomicrobiota</taxon>
        <taxon>Verrucomicrobiia</taxon>
        <taxon>Verrucomicrobiales</taxon>
        <taxon>Verrucomicrobiaceae</taxon>
        <taxon>Luteolibacter</taxon>
    </lineage>
</organism>
<protein>
    <recommendedName>
        <fullName evidence="3">Piwi domain-containing protein</fullName>
    </recommendedName>
</protein>
<comment type="caution">
    <text evidence="1">The sequence shown here is derived from an EMBL/GenBank/DDBJ whole genome shotgun (WGS) entry which is preliminary data.</text>
</comment>